<accession>A0ACB8Z0C2</accession>
<reference evidence="2" key="1">
    <citation type="journal article" date="2022" name="Mol. Ecol. Resour.">
        <title>The genomes of chicory, endive, great burdock and yacon provide insights into Asteraceae palaeo-polyploidization history and plant inulin production.</title>
        <authorList>
            <person name="Fan W."/>
            <person name="Wang S."/>
            <person name="Wang H."/>
            <person name="Wang A."/>
            <person name="Jiang F."/>
            <person name="Liu H."/>
            <person name="Zhao H."/>
            <person name="Xu D."/>
            <person name="Zhang Y."/>
        </authorList>
    </citation>
    <scope>NUCLEOTIDE SEQUENCE [LARGE SCALE GENOMIC DNA]</scope>
    <source>
        <strain evidence="2">cv. Punajuju</strain>
    </source>
</reference>
<dbReference type="Proteomes" id="UP001055811">
    <property type="component" value="Linkage Group LG09"/>
</dbReference>
<evidence type="ECO:0000313" key="1">
    <source>
        <dbReference type="EMBL" id="KAI3691175.1"/>
    </source>
</evidence>
<name>A0ACB8Z0C2_CICIN</name>
<dbReference type="EMBL" id="CM042017">
    <property type="protein sequence ID" value="KAI3691175.1"/>
    <property type="molecule type" value="Genomic_DNA"/>
</dbReference>
<protein>
    <submittedName>
        <fullName evidence="1">Uncharacterized protein</fullName>
    </submittedName>
</protein>
<evidence type="ECO:0000313" key="2">
    <source>
        <dbReference type="Proteomes" id="UP001055811"/>
    </source>
</evidence>
<reference evidence="1 2" key="2">
    <citation type="journal article" date="2022" name="Mol. Ecol. Resour.">
        <title>The genomes of chicory, endive, great burdock and yacon provide insights into Asteraceae paleo-polyploidization history and plant inulin production.</title>
        <authorList>
            <person name="Fan W."/>
            <person name="Wang S."/>
            <person name="Wang H."/>
            <person name="Wang A."/>
            <person name="Jiang F."/>
            <person name="Liu H."/>
            <person name="Zhao H."/>
            <person name="Xu D."/>
            <person name="Zhang Y."/>
        </authorList>
    </citation>
    <scope>NUCLEOTIDE SEQUENCE [LARGE SCALE GENOMIC DNA]</scope>
    <source>
        <strain evidence="2">cv. Punajuju</strain>
        <tissue evidence="1">Leaves</tissue>
    </source>
</reference>
<gene>
    <name evidence="1" type="ORF">L2E82_49394</name>
</gene>
<keyword evidence="2" id="KW-1185">Reference proteome</keyword>
<comment type="caution">
    <text evidence="1">The sequence shown here is derived from an EMBL/GenBank/DDBJ whole genome shotgun (WGS) entry which is preliminary data.</text>
</comment>
<organism evidence="1 2">
    <name type="scientific">Cichorium intybus</name>
    <name type="common">Chicory</name>
    <dbReference type="NCBI Taxonomy" id="13427"/>
    <lineage>
        <taxon>Eukaryota</taxon>
        <taxon>Viridiplantae</taxon>
        <taxon>Streptophyta</taxon>
        <taxon>Embryophyta</taxon>
        <taxon>Tracheophyta</taxon>
        <taxon>Spermatophyta</taxon>
        <taxon>Magnoliopsida</taxon>
        <taxon>eudicotyledons</taxon>
        <taxon>Gunneridae</taxon>
        <taxon>Pentapetalae</taxon>
        <taxon>asterids</taxon>
        <taxon>campanulids</taxon>
        <taxon>Asterales</taxon>
        <taxon>Asteraceae</taxon>
        <taxon>Cichorioideae</taxon>
        <taxon>Cichorieae</taxon>
        <taxon>Cichoriinae</taxon>
        <taxon>Cichorium</taxon>
    </lineage>
</organism>
<proteinExistence type="predicted"/>
<sequence length="71" mass="8586">MKDPTSYHTTSMPYYNEIEIKEYNFMVGYNTYNKKQAWREIDSVHQGLRTHFCITTIPNIQTALHLQRCWK</sequence>